<dbReference type="Proteomes" id="UP000728185">
    <property type="component" value="Unassembled WGS sequence"/>
</dbReference>
<accession>A0A8E0RZ50</accession>
<dbReference type="GO" id="GO:0047631">
    <property type="term" value="F:ADP-ribose diphosphatase activity"/>
    <property type="evidence" value="ECO:0007669"/>
    <property type="project" value="TreeGrafter"/>
</dbReference>
<evidence type="ECO:0000313" key="1">
    <source>
        <dbReference type="EMBL" id="KAA0193461.1"/>
    </source>
</evidence>
<dbReference type="Gene3D" id="3.60.21.10">
    <property type="match status" value="1"/>
</dbReference>
<organism evidence="1 2">
    <name type="scientific">Fasciolopsis buskii</name>
    <dbReference type="NCBI Taxonomy" id="27845"/>
    <lineage>
        <taxon>Eukaryota</taxon>
        <taxon>Metazoa</taxon>
        <taxon>Spiralia</taxon>
        <taxon>Lophotrochozoa</taxon>
        <taxon>Platyhelminthes</taxon>
        <taxon>Trematoda</taxon>
        <taxon>Digenea</taxon>
        <taxon>Plagiorchiida</taxon>
        <taxon>Echinostomata</taxon>
        <taxon>Echinostomatoidea</taxon>
        <taxon>Fasciolidae</taxon>
        <taxon>Fasciolopsis</taxon>
    </lineage>
</organism>
<dbReference type="SUPFAM" id="SSF56300">
    <property type="entry name" value="Metallo-dependent phosphatases"/>
    <property type="match status" value="1"/>
</dbReference>
<evidence type="ECO:0000313" key="2">
    <source>
        <dbReference type="Proteomes" id="UP000728185"/>
    </source>
</evidence>
<dbReference type="InterPro" id="IPR029052">
    <property type="entry name" value="Metallo-depent_PP-like"/>
</dbReference>
<dbReference type="AlphaFoldDB" id="A0A8E0RZ50"/>
<dbReference type="PANTHER" id="PTHR16509:SF1">
    <property type="entry name" value="MANGANESE-DEPENDENT ADP-RIBOSE_CDP-ALCOHOL DIPHOSPHATASE"/>
    <property type="match status" value="1"/>
</dbReference>
<dbReference type="GO" id="GO:0008663">
    <property type="term" value="F:2',3'-cyclic-nucleotide 2'-phosphodiesterase activity"/>
    <property type="evidence" value="ECO:0007669"/>
    <property type="project" value="TreeGrafter"/>
</dbReference>
<sequence length="297" mass="33943">MERMKLRQFAFGSYITVLPCIGDQEAAIRCHYMKSPLATFFREYGLIKQEYRCCGAAYYSTRIGPEGILIVLDGYELLVPDFDCASEVHGTSVNIEVPTGLHMGAKCISCETKFGNTPEVGWYTELQSERNSIHPVDLKRLPPIHNAISEQQLQWLYCQLQEATRNADNVIVACHAPLHPLLVRDRAALPINWKQILRLLLQFTCVRCVLQGRPMSEAAHPPNPQKPFQMDHNILYYSLPPAWTGSRIDDPIFRNMIVEIGYDFLRIKGNGLPMPPESETQSQWTILFEPRRKLSDH</sequence>
<dbReference type="GO" id="GO:0047734">
    <property type="term" value="F:CDP-glycerol diphosphatase activity"/>
    <property type="evidence" value="ECO:0007669"/>
    <property type="project" value="TreeGrafter"/>
</dbReference>
<name>A0A8E0RZ50_9TREM</name>
<dbReference type="EMBL" id="LUCM01005013">
    <property type="protein sequence ID" value="KAA0193461.1"/>
    <property type="molecule type" value="Genomic_DNA"/>
</dbReference>
<dbReference type="PANTHER" id="PTHR16509">
    <property type="match status" value="1"/>
</dbReference>
<protein>
    <submittedName>
        <fullName evidence="1">Uncharacterized protein</fullName>
    </submittedName>
</protein>
<reference evidence="1" key="1">
    <citation type="submission" date="2019-05" db="EMBL/GenBank/DDBJ databases">
        <title>Annotation for the trematode Fasciolopsis buski.</title>
        <authorList>
            <person name="Choi Y.-J."/>
        </authorList>
    </citation>
    <scope>NUCLEOTIDE SEQUENCE</scope>
    <source>
        <strain evidence="1">HT</strain>
        <tissue evidence="1">Whole worm</tissue>
    </source>
</reference>
<keyword evidence="2" id="KW-1185">Reference proteome</keyword>
<comment type="caution">
    <text evidence="1">The sequence shown here is derived from an EMBL/GenBank/DDBJ whole genome shotgun (WGS) entry which is preliminary data.</text>
</comment>
<gene>
    <name evidence="1" type="ORF">FBUS_09424</name>
</gene>
<dbReference type="OrthoDB" id="9675250at2759"/>
<proteinExistence type="predicted"/>
<dbReference type="GO" id="GO:0030145">
    <property type="term" value="F:manganese ion binding"/>
    <property type="evidence" value="ECO:0007669"/>
    <property type="project" value="TreeGrafter"/>
</dbReference>